<dbReference type="GO" id="GO:0003995">
    <property type="term" value="F:acyl-CoA dehydrogenase activity"/>
    <property type="evidence" value="ECO:0007669"/>
    <property type="project" value="InterPro"/>
</dbReference>
<dbReference type="OrthoDB" id="5510711at2"/>
<evidence type="ECO:0000259" key="7">
    <source>
        <dbReference type="Pfam" id="PF00441"/>
    </source>
</evidence>
<dbReference type="InterPro" id="IPR013786">
    <property type="entry name" value="AcylCoA_DH/ox_N"/>
</dbReference>
<dbReference type="PROSITE" id="PS00073">
    <property type="entry name" value="ACYL_COA_DH_2"/>
    <property type="match status" value="1"/>
</dbReference>
<dbReference type="Gene3D" id="2.40.110.10">
    <property type="entry name" value="Butyryl-CoA Dehydrogenase, subunit A, domain 2"/>
    <property type="match status" value="1"/>
</dbReference>
<evidence type="ECO:0000313" key="11">
    <source>
        <dbReference type="Proteomes" id="UP000321058"/>
    </source>
</evidence>
<dbReference type="PIRSF" id="PIRSF016578">
    <property type="entry name" value="HsaA"/>
    <property type="match status" value="1"/>
</dbReference>
<dbReference type="InterPro" id="IPR006089">
    <property type="entry name" value="Acyl-CoA_DH_CS"/>
</dbReference>
<feature type="domain" description="Acyl-CoA dehydrogenase/oxidase N-terminal" evidence="9">
    <location>
        <begin position="4"/>
        <end position="118"/>
    </location>
</feature>
<proteinExistence type="inferred from homology"/>
<dbReference type="PANTHER" id="PTHR48083">
    <property type="entry name" value="MEDIUM-CHAIN SPECIFIC ACYL-COA DEHYDROGENASE, MITOCHONDRIAL-RELATED"/>
    <property type="match status" value="1"/>
</dbReference>
<dbReference type="GO" id="GO:0005737">
    <property type="term" value="C:cytoplasm"/>
    <property type="evidence" value="ECO:0007669"/>
    <property type="project" value="TreeGrafter"/>
</dbReference>
<dbReference type="Pfam" id="PF02770">
    <property type="entry name" value="Acyl-CoA_dh_M"/>
    <property type="match status" value="1"/>
</dbReference>
<keyword evidence="5 6" id="KW-0560">Oxidoreductase</keyword>
<dbReference type="InterPro" id="IPR009075">
    <property type="entry name" value="AcylCo_DH/oxidase_C"/>
</dbReference>
<dbReference type="FunFam" id="2.40.110.10:FF:000002">
    <property type="entry name" value="Acyl-CoA dehydrogenase fadE12"/>
    <property type="match status" value="1"/>
</dbReference>
<dbReference type="AlphaFoldDB" id="A0A512NGF8"/>
<dbReference type="Gene3D" id="1.20.140.10">
    <property type="entry name" value="Butyryl-CoA Dehydrogenase, subunit A, domain 3"/>
    <property type="match status" value="1"/>
</dbReference>
<gene>
    <name evidence="10" type="ORF">RSO01_52000</name>
</gene>
<evidence type="ECO:0000256" key="3">
    <source>
        <dbReference type="ARBA" id="ARBA00022630"/>
    </source>
</evidence>
<dbReference type="GO" id="GO:0050660">
    <property type="term" value="F:flavin adenine dinucleotide binding"/>
    <property type="evidence" value="ECO:0007669"/>
    <property type="project" value="InterPro"/>
</dbReference>
<dbReference type="InterPro" id="IPR006091">
    <property type="entry name" value="Acyl-CoA_Oxase/DH_mid-dom"/>
</dbReference>
<dbReference type="Gene3D" id="1.10.540.10">
    <property type="entry name" value="Acyl-CoA dehydrogenase/oxidase, N-terminal domain"/>
    <property type="match status" value="1"/>
</dbReference>
<dbReference type="PANTHER" id="PTHR48083:SF6">
    <property type="entry name" value="ACYL-COA DEHYDROGENASE 6"/>
    <property type="match status" value="1"/>
</dbReference>
<evidence type="ECO:0000256" key="4">
    <source>
        <dbReference type="ARBA" id="ARBA00022827"/>
    </source>
</evidence>
<keyword evidence="11" id="KW-1185">Reference proteome</keyword>
<protein>
    <submittedName>
        <fullName evidence="10">Acyl-CoA dehydrogenase</fullName>
    </submittedName>
</protein>
<evidence type="ECO:0000256" key="6">
    <source>
        <dbReference type="RuleBase" id="RU362125"/>
    </source>
</evidence>
<dbReference type="Pfam" id="PF02771">
    <property type="entry name" value="Acyl-CoA_dh_N"/>
    <property type="match status" value="1"/>
</dbReference>
<dbReference type="InterPro" id="IPR036250">
    <property type="entry name" value="AcylCo_DH-like_C"/>
</dbReference>
<organism evidence="10 11">
    <name type="scientific">Reyranella soli</name>
    <dbReference type="NCBI Taxonomy" id="1230389"/>
    <lineage>
        <taxon>Bacteria</taxon>
        <taxon>Pseudomonadati</taxon>
        <taxon>Pseudomonadota</taxon>
        <taxon>Alphaproteobacteria</taxon>
        <taxon>Hyphomicrobiales</taxon>
        <taxon>Reyranellaceae</taxon>
        <taxon>Reyranella</taxon>
    </lineage>
</organism>
<evidence type="ECO:0000313" key="10">
    <source>
        <dbReference type="EMBL" id="GEP58034.1"/>
    </source>
</evidence>
<comment type="cofactor">
    <cofactor evidence="1 6">
        <name>FAD</name>
        <dbReference type="ChEBI" id="CHEBI:57692"/>
    </cofactor>
</comment>
<reference evidence="10 11" key="1">
    <citation type="submission" date="2019-07" db="EMBL/GenBank/DDBJ databases">
        <title>Whole genome shotgun sequence of Reyranella soli NBRC 108950.</title>
        <authorList>
            <person name="Hosoyama A."/>
            <person name="Uohara A."/>
            <person name="Ohji S."/>
            <person name="Ichikawa N."/>
        </authorList>
    </citation>
    <scope>NUCLEOTIDE SEQUENCE [LARGE SCALE GENOMIC DNA]</scope>
    <source>
        <strain evidence="10 11">NBRC 108950</strain>
    </source>
</reference>
<feature type="domain" description="Acyl-CoA dehydrogenase/oxidase C-terminal" evidence="7">
    <location>
        <begin position="229"/>
        <end position="375"/>
    </location>
</feature>
<dbReference type="Pfam" id="PF00441">
    <property type="entry name" value="Acyl-CoA_dh_1"/>
    <property type="match status" value="1"/>
</dbReference>
<keyword evidence="3 6" id="KW-0285">Flavoprotein</keyword>
<dbReference type="SUPFAM" id="SSF47203">
    <property type="entry name" value="Acyl-CoA dehydrogenase C-terminal domain-like"/>
    <property type="match status" value="1"/>
</dbReference>
<evidence type="ECO:0000256" key="2">
    <source>
        <dbReference type="ARBA" id="ARBA00009347"/>
    </source>
</evidence>
<dbReference type="InterPro" id="IPR037069">
    <property type="entry name" value="AcylCoA_DH/ox_N_sf"/>
</dbReference>
<dbReference type="RefSeq" id="WP_147152885.1">
    <property type="nucleotide sequence ID" value="NZ_BKAJ01000092.1"/>
</dbReference>
<evidence type="ECO:0000259" key="9">
    <source>
        <dbReference type="Pfam" id="PF02771"/>
    </source>
</evidence>
<evidence type="ECO:0000259" key="8">
    <source>
        <dbReference type="Pfam" id="PF02770"/>
    </source>
</evidence>
<feature type="domain" description="Acyl-CoA oxidase/dehydrogenase middle" evidence="8">
    <location>
        <begin position="122"/>
        <end position="217"/>
    </location>
</feature>
<dbReference type="Proteomes" id="UP000321058">
    <property type="component" value="Unassembled WGS sequence"/>
</dbReference>
<dbReference type="GO" id="GO:0033539">
    <property type="term" value="P:fatty acid beta-oxidation using acyl-CoA dehydrogenase"/>
    <property type="evidence" value="ECO:0007669"/>
    <property type="project" value="TreeGrafter"/>
</dbReference>
<comment type="similarity">
    <text evidence="2 6">Belongs to the acyl-CoA dehydrogenase family.</text>
</comment>
<dbReference type="SUPFAM" id="SSF56645">
    <property type="entry name" value="Acyl-CoA dehydrogenase NM domain-like"/>
    <property type="match status" value="1"/>
</dbReference>
<sequence length="386" mass="42283">MKFTPEHEALRQTWKTLIDREINPNVDEWEKEGAFPAHELFKKMGDAGLLGVDKPVEYGGSGLDFSYAMICSESLGLVNGGSIPMATGVQISMATPALARYGSDELRQEFLAPSISGDYVACLGVSETGAGSDVASIKTTARRVGGDWVINGGKMWTTNGAQADWMCLLANTGDGQVHKNKSLIVVPMATKGVQIVKKLDKLGMRASDTVQTFFDEVKVPVRYTIGEPGSGFIYQMQQFQEERLWAGAGTLMGCDRIINATIEYTRERKVFGRPLLDNQVIHFRLAELKSEVEALRSLVYRACEEYLAGTDVTMLASMAKLKAGRLRREVSDACLQYWGGAGYLWDNPVARSYRDGRLGSIGGGADEVMLQIISKLMGTLPRLGNR</sequence>
<evidence type="ECO:0000256" key="1">
    <source>
        <dbReference type="ARBA" id="ARBA00001974"/>
    </source>
</evidence>
<dbReference type="PROSITE" id="PS00072">
    <property type="entry name" value="ACYL_COA_DH_1"/>
    <property type="match status" value="1"/>
</dbReference>
<name>A0A512NGF8_9HYPH</name>
<dbReference type="InterPro" id="IPR046373">
    <property type="entry name" value="Acyl-CoA_Oxase/DH_mid-dom_sf"/>
</dbReference>
<accession>A0A512NGF8</accession>
<evidence type="ECO:0000256" key="5">
    <source>
        <dbReference type="ARBA" id="ARBA00023002"/>
    </source>
</evidence>
<dbReference type="InterPro" id="IPR009100">
    <property type="entry name" value="AcylCoA_DH/oxidase_NM_dom_sf"/>
</dbReference>
<dbReference type="InterPro" id="IPR050741">
    <property type="entry name" value="Acyl-CoA_dehydrogenase"/>
</dbReference>
<comment type="caution">
    <text evidence="10">The sequence shown here is derived from an EMBL/GenBank/DDBJ whole genome shotgun (WGS) entry which is preliminary data.</text>
</comment>
<keyword evidence="4 6" id="KW-0274">FAD</keyword>
<dbReference type="EMBL" id="BKAJ01000092">
    <property type="protein sequence ID" value="GEP58034.1"/>
    <property type="molecule type" value="Genomic_DNA"/>
</dbReference>